<reference evidence="1 2" key="1">
    <citation type="journal article" date="2020" name="Cell">
        <title>Large-Scale Comparative Analyses of Tick Genomes Elucidate Their Genetic Diversity and Vector Capacities.</title>
        <authorList>
            <consortium name="Tick Genome and Microbiome Consortium (TIGMIC)"/>
            <person name="Jia N."/>
            <person name="Wang J."/>
            <person name="Shi W."/>
            <person name="Du L."/>
            <person name="Sun Y."/>
            <person name="Zhan W."/>
            <person name="Jiang J.F."/>
            <person name="Wang Q."/>
            <person name="Zhang B."/>
            <person name="Ji P."/>
            <person name="Bell-Sakyi L."/>
            <person name="Cui X.M."/>
            <person name="Yuan T.T."/>
            <person name="Jiang B.G."/>
            <person name="Yang W.F."/>
            <person name="Lam T.T."/>
            <person name="Chang Q.C."/>
            <person name="Ding S.J."/>
            <person name="Wang X.J."/>
            <person name="Zhu J.G."/>
            <person name="Ruan X.D."/>
            <person name="Zhao L."/>
            <person name="Wei J.T."/>
            <person name="Ye R.Z."/>
            <person name="Que T.C."/>
            <person name="Du C.H."/>
            <person name="Zhou Y.H."/>
            <person name="Cheng J.X."/>
            <person name="Dai P.F."/>
            <person name="Guo W.B."/>
            <person name="Han X.H."/>
            <person name="Huang E.J."/>
            <person name="Li L.F."/>
            <person name="Wei W."/>
            <person name="Gao Y.C."/>
            <person name="Liu J.Z."/>
            <person name="Shao H.Z."/>
            <person name="Wang X."/>
            <person name="Wang C.C."/>
            <person name="Yang T.C."/>
            <person name="Huo Q.B."/>
            <person name="Li W."/>
            <person name="Chen H.Y."/>
            <person name="Chen S.E."/>
            <person name="Zhou L.G."/>
            <person name="Ni X.B."/>
            <person name="Tian J.H."/>
            <person name="Sheng Y."/>
            <person name="Liu T."/>
            <person name="Pan Y.S."/>
            <person name="Xia L.Y."/>
            <person name="Li J."/>
            <person name="Zhao F."/>
            <person name="Cao W.C."/>
        </authorList>
    </citation>
    <scope>NUCLEOTIDE SEQUENCE [LARGE SCALE GENOMIC DNA]</scope>
    <source>
        <strain evidence="1">HaeL-2018</strain>
    </source>
</reference>
<name>A0A9J6H3W1_HAELO</name>
<evidence type="ECO:0008006" key="3">
    <source>
        <dbReference type="Google" id="ProtNLM"/>
    </source>
</evidence>
<protein>
    <recommendedName>
        <fullName evidence="3">DUF4371 domain-containing protein</fullName>
    </recommendedName>
</protein>
<dbReference type="AlphaFoldDB" id="A0A9J6H3W1"/>
<comment type="caution">
    <text evidence="1">The sequence shown here is derived from an EMBL/GenBank/DDBJ whole genome shotgun (WGS) entry which is preliminary data.</text>
</comment>
<proteinExistence type="predicted"/>
<sequence>MTADHLCQLYKKSFPDSEAARAYRMRRSKCASVIKNVLGLHFKAHLVQDIGDSYYSLIIDESTDIGATKFLAISIICHSVTKSRIMATFLTLCAWKVRRADGIVAAMKSTLMEY</sequence>
<evidence type="ECO:0000313" key="2">
    <source>
        <dbReference type="Proteomes" id="UP000821853"/>
    </source>
</evidence>
<accession>A0A9J6H3W1</accession>
<evidence type="ECO:0000313" key="1">
    <source>
        <dbReference type="EMBL" id="KAH9382482.1"/>
    </source>
</evidence>
<dbReference type="OrthoDB" id="10023262at2759"/>
<keyword evidence="2" id="KW-1185">Reference proteome</keyword>
<dbReference type="EMBL" id="JABSTR010000011">
    <property type="protein sequence ID" value="KAH9382482.1"/>
    <property type="molecule type" value="Genomic_DNA"/>
</dbReference>
<organism evidence="1 2">
    <name type="scientific">Haemaphysalis longicornis</name>
    <name type="common">Bush tick</name>
    <dbReference type="NCBI Taxonomy" id="44386"/>
    <lineage>
        <taxon>Eukaryota</taxon>
        <taxon>Metazoa</taxon>
        <taxon>Ecdysozoa</taxon>
        <taxon>Arthropoda</taxon>
        <taxon>Chelicerata</taxon>
        <taxon>Arachnida</taxon>
        <taxon>Acari</taxon>
        <taxon>Parasitiformes</taxon>
        <taxon>Ixodida</taxon>
        <taxon>Ixodoidea</taxon>
        <taxon>Ixodidae</taxon>
        <taxon>Haemaphysalinae</taxon>
        <taxon>Haemaphysalis</taxon>
    </lineage>
</organism>
<gene>
    <name evidence="1" type="ORF">HPB48_000139</name>
</gene>
<dbReference type="Proteomes" id="UP000821853">
    <property type="component" value="Chromosome 9"/>
</dbReference>
<dbReference type="VEuPathDB" id="VectorBase:HLOH_041106"/>